<dbReference type="GeneID" id="36374486"/>
<protein>
    <submittedName>
        <fullName evidence="2 4">Uncharacterized protein</fullName>
    </submittedName>
</protein>
<keyword evidence="1" id="KW-0812">Transmembrane</keyword>
<dbReference type="InterPro" id="IPR057591">
    <property type="entry name" value="TMEM126-like"/>
</dbReference>
<keyword evidence="3" id="KW-1185">Reference proteome</keyword>
<reference evidence="2" key="2">
    <citation type="submission" date="2014-09" db="EMBL/GenBank/DDBJ databases">
        <authorList>
            <person name="Aslett A.Martin."/>
        </authorList>
    </citation>
    <scope>NUCLEOTIDE SEQUENCE</scope>
    <source>
        <strain evidence="2">ED321 Heterogonic</strain>
    </source>
</reference>
<keyword evidence="1" id="KW-0472">Membrane</keyword>
<proteinExistence type="predicted"/>
<feature type="transmembrane region" description="Helical" evidence="1">
    <location>
        <begin position="116"/>
        <end position="135"/>
    </location>
</feature>
<evidence type="ECO:0000313" key="3">
    <source>
        <dbReference type="Proteomes" id="UP000035682"/>
    </source>
</evidence>
<dbReference type="CTD" id="36374486"/>
<dbReference type="WormBase" id="SRAE_1000039500">
    <property type="protein sequence ID" value="SRP03002"/>
    <property type="gene ID" value="WBGene00256991"/>
</dbReference>
<dbReference type="OrthoDB" id="6234762at2759"/>
<dbReference type="OMA" id="WPFRDER"/>
<reference evidence="4" key="3">
    <citation type="submission" date="2020-12" db="UniProtKB">
        <authorList>
            <consortium name="WormBaseParasite"/>
        </authorList>
    </citation>
    <scope>IDENTIFICATION</scope>
</reference>
<keyword evidence="1" id="KW-1133">Transmembrane helix</keyword>
<evidence type="ECO:0000313" key="5">
    <source>
        <dbReference type="WormBase" id="SRAE_1000039500"/>
    </source>
</evidence>
<accession>A0A090KXI0</accession>
<dbReference type="RefSeq" id="XP_024501323.1">
    <property type="nucleotide sequence ID" value="XM_024647223.1"/>
</dbReference>
<evidence type="ECO:0000256" key="1">
    <source>
        <dbReference type="SAM" id="Phobius"/>
    </source>
</evidence>
<name>A0A090KXI0_STRRB</name>
<sequence>MFDPSTYWKESIITSQEKDNVNKNFIENIIKSPNSTLLTKISMLSSRQQSDFMSKLINFWPIDIERRAYNYSTFPIVAGSIVTSTIISTKINSNFYMLPEKLKFQTALSLCPKRPLVLAIYVSSLTTFGFDFLFVKKELLQLKEQCSSCILTKCIAGGILSGVVLPILSLPYLSYYFLSFNNAMKLPDPKNFTAFMSISLEGIKISLWGRNRIFNTIEMDNDFLNNFYGEIENKQTFTEKIIKFLRKASFIDEIMIAEEKKTKRNI</sequence>
<organism evidence="2">
    <name type="scientific">Strongyloides ratti</name>
    <name type="common">Parasitic roundworm</name>
    <dbReference type="NCBI Taxonomy" id="34506"/>
    <lineage>
        <taxon>Eukaryota</taxon>
        <taxon>Metazoa</taxon>
        <taxon>Ecdysozoa</taxon>
        <taxon>Nematoda</taxon>
        <taxon>Chromadorea</taxon>
        <taxon>Rhabditida</taxon>
        <taxon>Tylenchina</taxon>
        <taxon>Panagrolaimomorpha</taxon>
        <taxon>Strongyloidoidea</taxon>
        <taxon>Strongyloididae</taxon>
        <taxon>Strongyloides</taxon>
    </lineage>
</organism>
<dbReference type="Proteomes" id="UP000035682">
    <property type="component" value="Unplaced"/>
</dbReference>
<gene>
    <name evidence="2 4 5" type="ORF">SRAE_1000039500</name>
</gene>
<evidence type="ECO:0000313" key="2">
    <source>
        <dbReference type="EMBL" id="CEF62121.1"/>
    </source>
</evidence>
<dbReference type="EMBL" id="LN609528">
    <property type="protein sequence ID" value="CEF62121.1"/>
    <property type="molecule type" value="Genomic_DNA"/>
</dbReference>
<feature type="transmembrane region" description="Helical" evidence="1">
    <location>
        <begin position="155"/>
        <end position="178"/>
    </location>
</feature>
<dbReference type="AlphaFoldDB" id="A0A090KXI0"/>
<dbReference type="WBParaSite" id="SRAE_1000039500.1">
    <property type="protein sequence ID" value="SRAE_1000039500.1"/>
    <property type="gene ID" value="WBGene00256991"/>
</dbReference>
<evidence type="ECO:0000313" key="4">
    <source>
        <dbReference type="WBParaSite" id="SRAE_1000039500.1"/>
    </source>
</evidence>
<reference evidence="3" key="1">
    <citation type="submission" date="2014-09" db="EMBL/GenBank/DDBJ databases">
        <authorList>
            <person name="Martin A.A."/>
        </authorList>
    </citation>
    <scope>NUCLEOTIDE SEQUENCE</scope>
    <source>
        <strain evidence="3">ED321</strain>
    </source>
</reference>
<dbReference type="Pfam" id="PF23408">
    <property type="entry name" value="TMEM126_like"/>
    <property type="match status" value="1"/>
</dbReference>